<dbReference type="EMBL" id="ANIY01004928">
    <property type="protein sequence ID" value="ETP28260.1"/>
    <property type="molecule type" value="Genomic_DNA"/>
</dbReference>
<gene>
    <name evidence="2" type="ORF">F442_22451</name>
</gene>
<evidence type="ECO:0000256" key="1">
    <source>
        <dbReference type="SAM" id="MobiDB-lite"/>
    </source>
</evidence>
<dbReference type="Proteomes" id="UP000018948">
    <property type="component" value="Unassembled WGS sequence"/>
</dbReference>
<dbReference type="AlphaFoldDB" id="W2XZJ4"/>
<feature type="region of interest" description="Disordered" evidence="1">
    <location>
        <begin position="1"/>
        <end position="42"/>
    </location>
</feature>
<name>W2XZJ4_PHYNI</name>
<protein>
    <submittedName>
        <fullName evidence="2">Uncharacterized protein</fullName>
    </submittedName>
</protein>
<comment type="caution">
    <text evidence="2">The sequence shown here is derived from an EMBL/GenBank/DDBJ whole genome shotgun (WGS) entry which is preliminary data.</text>
</comment>
<sequence length="42" mass="4408">MVSARPHSVAELGATSNHGYDESKPIESAPELPAASQTLEND</sequence>
<organism evidence="2 3">
    <name type="scientific">Phytophthora nicotianae P10297</name>
    <dbReference type="NCBI Taxonomy" id="1317064"/>
    <lineage>
        <taxon>Eukaryota</taxon>
        <taxon>Sar</taxon>
        <taxon>Stramenopiles</taxon>
        <taxon>Oomycota</taxon>
        <taxon>Peronosporomycetes</taxon>
        <taxon>Peronosporales</taxon>
        <taxon>Peronosporaceae</taxon>
        <taxon>Phytophthora</taxon>
    </lineage>
</organism>
<reference evidence="2 3" key="1">
    <citation type="submission" date="2013-11" db="EMBL/GenBank/DDBJ databases">
        <title>The Genome Sequence of Phytophthora parasitica P10297.</title>
        <authorList>
            <consortium name="The Broad Institute Genomics Platform"/>
            <person name="Russ C."/>
            <person name="Tyler B."/>
            <person name="Panabieres F."/>
            <person name="Shan W."/>
            <person name="Tripathy S."/>
            <person name="Grunwald N."/>
            <person name="Machado M."/>
            <person name="Johnson C.S."/>
            <person name="Walker B."/>
            <person name="Young S.K."/>
            <person name="Zeng Q."/>
            <person name="Gargeya S."/>
            <person name="Fitzgerald M."/>
            <person name="Haas B."/>
            <person name="Abouelleil A."/>
            <person name="Allen A.W."/>
            <person name="Alvarado L."/>
            <person name="Arachchi H.M."/>
            <person name="Berlin A.M."/>
            <person name="Chapman S.B."/>
            <person name="Gainer-Dewar J."/>
            <person name="Goldberg J."/>
            <person name="Griggs A."/>
            <person name="Gujja S."/>
            <person name="Hansen M."/>
            <person name="Howarth C."/>
            <person name="Imamovic A."/>
            <person name="Ireland A."/>
            <person name="Larimer J."/>
            <person name="McCowan C."/>
            <person name="Murphy C."/>
            <person name="Pearson M."/>
            <person name="Poon T.W."/>
            <person name="Priest M."/>
            <person name="Roberts A."/>
            <person name="Saif S."/>
            <person name="Shea T."/>
            <person name="Sisk P."/>
            <person name="Sykes S."/>
            <person name="Wortman J."/>
            <person name="Nusbaum C."/>
            <person name="Birren B."/>
        </authorList>
    </citation>
    <scope>NUCLEOTIDE SEQUENCE [LARGE SCALE GENOMIC DNA]</scope>
    <source>
        <strain evidence="2 3">P10297</strain>
    </source>
</reference>
<proteinExistence type="predicted"/>
<evidence type="ECO:0000313" key="3">
    <source>
        <dbReference type="Proteomes" id="UP000018948"/>
    </source>
</evidence>
<accession>W2XZJ4</accession>
<evidence type="ECO:0000313" key="2">
    <source>
        <dbReference type="EMBL" id="ETP28260.1"/>
    </source>
</evidence>